<dbReference type="InterPro" id="IPR011701">
    <property type="entry name" value="MFS"/>
</dbReference>
<dbReference type="OrthoDB" id="3639251at2759"/>
<feature type="transmembrane region" description="Helical" evidence="8">
    <location>
        <begin position="424"/>
        <end position="446"/>
    </location>
</feature>
<feature type="transmembrane region" description="Helical" evidence="8">
    <location>
        <begin position="366"/>
        <end position="384"/>
    </location>
</feature>
<reference evidence="9 10" key="1">
    <citation type="submission" date="2017-01" db="EMBL/GenBank/DDBJ databases">
        <title>Draft genome sequence of Diplodia seriata F98.1, a fungal species involved in grapevine trunk diseases.</title>
        <authorList>
            <person name="Robert-Siegwald G."/>
            <person name="Vallet J."/>
            <person name="Abou-Mansour E."/>
            <person name="Xu J."/>
            <person name="Rey P."/>
            <person name="Bertsch C."/>
            <person name="Rego C."/>
            <person name="Larignon P."/>
            <person name="Fontaine F."/>
            <person name="Lebrun M.-H."/>
        </authorList>
    </citation>
    <scope>NUCLEOTIDE SEQUENCE [LARGE SCALE GENOMIC DNA]</scope>
    <source>
        <strain evidence="9 10">F98.1</strain>
    </source>
</reference>
<accession>A0A1S8B5G9</accession>
<keyword evidence="3 8" id="KW-0812">Transmembrane</keyword>
<dbReference type="PANTHER" id="PTHR43791">
    <property type="entry name" value="PERMEASE-RELATED"/>
    <property type="match status" value="1"/>
</dbReference>
<evidence type="ECO:0000256" key="8">
    <source>
        <dbReference type="SAM" id="Phobius"/>
    </source>
</evidence>
<organism evidence="9 10">
    <name type="scientific">Diplodia seriata</name>
    <dbReference type="NCBI Taxonomy" id="420778"/>
    <lineage>
        <taxon>Eukaryota</taxon>
        <taxon>Fungi</taxon>
        <taxon>Dikarya</taxon>
        <taxon>Ascomycota</taxon>
        <taxon>Pezizomycotina</taxon>
        <taxon>Dothideomycetes</taxon>
        <taxon>Dothideomycetes incertae sedis</taxon>
        <taxon>Botryosphaeriales</taxon>
        <taxon>Botryosphaeriaceae</taxon>
        <taxon>Diplodia</taxon>
    </lineage>
</organism>
<dbReference type="Pfam" id="PF07690">
    <property type="entry name" value="MFS_1"/>
    <property type="match status" value="1"/>
</dbReference>
<feature type="transmembrane region" description="Helical" evidence="8">
    <location>
        <begin position="135"/>
        <end position="155"/>
    </location>
</feature>
<evidence type="ECO:0000256" key="1">
    <source>
        <dbReference type="ARBA" id="ARBA00004141"/>
    </source>
</evidence>
<evidence type="ECO:0000256" key="5">
    <source>
        <dbReference type="ARBA" id="ARBA00023136"/>
    </source>
</evidence>
<dbReference type="EMBL" id="MSZU01000114">
    <property type="protein sequence ID" value="OMP82618.1"/>
    <property type="molecule type" value="Genomic_DNA"/>
</dbReference>
<keyword evidence="5 8" id="KW-0472">Membrane</keyword>
<dbReference type="AlphaFoldDB" id="A0A1S8B5G9"/>
<keyword evidence="2" id="KW-0813">Transport</keyword>
<feature type="region of interest" description="Disordered" evidence="7">
    <location>
        <begin position="510"/>
        <end position="538"/>
    </location>
</feature>
<dbReference type="GO" id="GO:0016020">
    <property type="term" value="C:membrane"/>
    <property type="evidence" value="ECO:0007669"/>
    <property type="project" value="UniProtKB-SubCell"/>
</dbReference>
<protein>
    <submittedName>
        <fullName evidence="9">Pantothenate transporter liz1</fullName>
    </submittedName>
</protein>
<dbReference type="SUPFAM" id="SSF103473">
    <property type="entry name" value="MFS general substrate transporter"/>
    <property type="match status" value="1"/>
</dbReference>
<name>A0A1S8B5G9_9PEZI</name>
<comment type="caution">
    <text evidence="9">The sequence shown here is derived from an EMBL/GenBank/DDBJ whole genome shotgun (WGS) entry which is preliminary data.</text>
</comment>
<comment type="similarity">
    <text evidence="6">Belongs to the major facilitator superfamily. Allantoate permease family.</text>
</comment>
<dbReference type="GO" id="GO:0022857">
    <property type="term" value="F:transmembrane transporter activity"/>
    <property type="evidence" value="ECO:0007669"/>
    <property type="project" value="InterPro"/>
</dbReference>
<evidence type="ECO:0000256" key="3">
    <source>
        <dbReference type="ARBA" id="ARBA00022692"/>
    </source>
</evidence>
<dbReference type="FunFam" id="1.20.1250.20:FF:000065">
    <property type="entry name" value="Putative MFS pantothenate transporter"/>
    <property type="match status" value="1"/>
</dbReference>
<dbReference type="Gene3D" id="1.20.1250.20">
    <property type="entry name" value="MFS general substrate transporter like domains"/>
    <property type="match status" value="2"/>
</dbReference>
<evidence type="ECO:0000256" key="2">
    <source>
        <dbReference type="ARBA" id="ARBA00022448"/>
    </source>
</evidence>
<evidence type="ECO:0000313" key="10">
    <source>
        <dbReference type="Proteomes" id="UP000190776"/>
    </source>
</evidence>
<evidence type="ECO:0000256" key="7">
    <source>
        <dbReference type="SAM" id="MobiDB-lite"/>
    </source>
</evidence>
<keyword evidence="4 8" id="KW-1133">Transmembrane helix</keyword>
<evidence type="ECO:0000313" key="9">
    <source>
        <dbReference type="EMBL" id="OMP82618.1"/>
    </source>
</evidence>
<proteinExistence type="inferred from homology"/>
<sequence length="538" mass="59351">MGILNSLKPSPARARPSIWHWHEPGTSKEEKWLIRKLDIFILSYSCLTFFIKYLDQTNISNAYVSGMKEELGLYGNELNLMTTYYNIGYILGAPISNLILTITPPRLHLPSCLLTWSLFVLGLHRTQTATQIYILRFFIGLFESAALPGLHYVIGSWYRVSELGRRSALFVISGVLGQMFSGYLQSALYAGMDGRAGMSAWRWLFVFDFVLAVPVVVYGVVCFPDTPETTRAWWLNGWERGRAVERMEEEGRGGGKERLDWSVVRRVAGSWQLYVFCVAWSLWSLTCGSSVQTWMALWLKSEKTADGRNRYSVPQINNIPTVVGAVVRIPIPSHPIPSPQLTSRQNFIFMTTTGIAADSLGTRAPVTLVVGTLMTLSYVVYVIWPSSTALKMAAFFLQGCYGCFSPLLSGWLNSLCGGDRQLRAFTMAIMMSVGQACATPASQYLFPASEAPEYKGTRGYVVGLVFVVALTGWCAVVLGGVERWYVQKQAAKAAGSTGEVEDGVVRVVDGGGGSVGEAEGEEEVRQKKAAARETVSEA</sequence>
<feature type="transmembrane region" description="Helical" evidence="8">
    <location>
        <begin position="458"/>
        <end position="481"/>
    </location>
</feature>
<feature type="compositionally biased region" description="Basic and acidic residues" evidence="7">
    <location>
        <begin position="523"/>
        <end position="538"/>
    </location>
</feature>
<feature type="transmembrane region" description="Helical" evidence="8">
    <location>
        <begin position="167"/>
        <end position="191"/>
    </location>
</feature>
<comment type="subcellular location">
    <subcellularLocation>
        <location evidence="1">Membrane</location>
        <topology evidence="1">Multi-pass membrane protein</topology>
    </subcellularLocation>
</comment>
<gene>
    <name evidence="9" type="ORF">BK809_0006928</name>
</gene>
<feature type="transmembrane region" description="Helical" evidence="8">
    <location>
        <begin position="203"/>
        <end position="221"/>
    </location>
</feature>
<feature type="transmembrane region" description="Helical" evidence="8">
    <location>
        <begin position="390"/>
        <end position="412"/>
    </location>
</feature>
<dbReference type="InterPro" id="IPR036259">
    <property type="entry name" value="MFS_trans_sf"/>
</dbReference>
<evidence type="ECO:0000256" key="6">
    <source>
        <dbReference type="ARBA" id="ARBA00037968"/>
    </source>
</evidence>
<dbReference type="PANTHER" id="PTHR43791:SF39">
    <property type="entry name" value="TRANSPORTER LIZ1_SEO1, PUTATIVE (AFU_ORTHOLOGUE AFUA_3G00980)-RELATED"/>
    <property type="match status" value="1"/>
</dbReference>
<evidence type="ECO:0000256" key="4">
    <source>
        <dbReference type="ARBA" id="ARBA00022989"/>
    </source>
</evidence>
<dbReference type="Proteomes" id="UP000190776">
    <property type="component" value="Unassembled WGS sequence"/>
</dbReference>